<dbReference type="EMBL" id="JAPQKR010000016">
    <property type="protein sequence ID" value="KAJ5191698.1"/>
    <property type="molecule type" value="Genomic_DNA"/>
</dbReference>
<dbReference type="Gene3D" id="3.40.50.10810">
    <property type="entry name" value="Tandem AAA-ATPase domain"/>
    <property type="match status" value="1"/>
</dbReference>
<feature type="region of interest" description="Disordered" evidence="9">
    <location>
        <begin position="390"/>
        <end position="434"/>
    </location>
</feature>
<dbReference type="Pfam" id="PF00176">
    <property type="entry name" value="SNF2-rel_dom"/>
    <property type="match status" value="1"/>
</dbReference>
<feature type="compositionally biased region" description="Basic and acidic residues" evidence="9">
    <location>
        <begin position="455"/>
        <end position="468"/>
    </location>
</feature>
<dbReference type="SMART" id="SM00487">
    <property type="entry name" value="DEXDc"/>
    <property type="match status" value="1"/>
</dbReference>
<feature type="region of interest" description="Disordered" evidence="9">
    <location>
        <begin position="512"/>
        <end position="564"/>
    </location>
</feature>
<comment type="caution">
    <text evidence="13">The sequence shown here is derived from an EMBL/GenBank/DDBJ whole genome shotgun (WGS) entry which is preliminary data.</text>
</comment>
<keyword evidence="7" id="KW-0238">DNA-binding</keyword>
<feature type="region of interest" description="Disordered" evidence="9">
    <location>
        <begin position="233"/>
        <end position="282"/>
    </location>
</feature>
<dbReference type="PROSITE" id="PS51192">
    <property type="entry name" value="HELICASE_ATP_BIND_1"/>
    <property type="match status" value="1"/>
</dbReference>
<keyword evidence="3" id="KW-0547">Nucleotide-binding</keyword>
<dbReference type="Gene3D" id="3.40.50.300">
    <property type="entry name" value="P-loop containing nucleotide triphosphate hydrolases"/>
    <property type="match status" value="1"/>
</dbReference>
<dbReference type="SUPFAM" id="SSF52540">
    <property type="entry name" value="P-loop containing nucleoside triphosphate hydrolases"/>
    <property type="match status" value="2"/>
</dbReference>
<dbReference type="RefSeq" id="XP_058304638.1">
    <property type="nucleotide sequence ID" value="XM_058457739.1"/>
</dbReference>
<proteinExistence type="inferred from homology"/>
<dbReference type="InterPro" id="IPR014001">
    <property type="entry name" value="Helicase_ATP-bd"/>
</dbReference>
<dbReference type="Proteomes" id="UP001150904">
    <property type="component" value="Unassembled WGS sequence"/>
</dbReference>
<evidence type="ECO:0008006" key="15">
    <source>
        <dbReference type="Google" id="ProtNLM"/>
    </source>
</evidence>
<evidence type="ECO:0000259" key="11">
    <source>
        <dbReference type="PROSITE" id="PS51192"/>
    </source>
</evidence>
<dbReference type="GO" id="GO:0005524">
    <property type="term" value="F:ATP binding"/>
    <property type="evidence" value="ECO:0007669"/>
    <property type="project" value="UniProtKB-KW"/>
</dbReference>
<keyword evidence="5" id="KW-0347">Helicase</keyword>
<organism evidence="13 14">
    <name type="scientific">Penicillium cinerascens</name>
    <dbReference type="NCBI Taxonomy" id="70096"/>
    <lineage>
        <taxon>Eukaryota</taxon>
        <taxon>Fungi</taxon>
        <taxon>Dikarya</taxon>
        <taxon>Ascomycota</taxon>
        <taxon>Pezizomycotina</taxon>
        <taxon>Eurotiomycetes</taxon>
        <taxon>Eurotiomycetidae</taxon>
        <taxon>Eurotiales</taxon>
        <taxon>Aspergillaceae</taxon>
        <taxon>Penicillium</taxon>
    </lineage>
</organism>
<keyword evidence="8" id="KW-0539">Nucleus</keyword>
<dbReference type="Gene3D" id="1.10.150.50">
    <property type="entry name" value="Transcription Factor, Ets-1"/>
    <property type="match status" value="1"/>
</dbReference>
<evidence type="ECO:0000313" key="14">
    <source>
        <dbReference type="Proteomes" id="UP001150904"/>
    </source>
</evidence>
<feature type="compositionally biased region" description="Acidic residues" evidence="9">
    <location>
        <begin position="258"/>
        <end position="267"/>
    </location>
</feature>
<dbReference type="GeneID" id="83185040"/>
<dbReference type="InterPro" id="IPR056026">
    <property type="entry name" value="DUF7607"/>
</dbReference>
<evidence type="ECO:0000313" key="13">
    <source>
        <dbReference type="EMBL" id="KAJ5191698.1"/>
    </source>
</evidence>
<evidence type="ECO:0000256" key="2">
    <source>
        <dbReference type="ARBA" id="ARBA00007025"/>
    </source>
</evidence>
<feature type="compositionally biased region" description="Acidic residues" evidence="9">
    <location>
        <begin position="423"/>
        <end position="434"/>
    </location>
</feature>
<dbReference type="InterPro" id="IPR049730">
    <property type="entry name" value="SNF2/RAD54-like_C"/>
</dbReference>
<feature type="compositionally biased region" description="Low complexity" evidence="9">
    <location>
        <begin position="185"/>
        <end position="195"/>
    </location>
</feature>
<dbReference type="GO" id="GO:0005634">
    <property type="term" value="C:nucleus"/>
    <property type="evidence" value="ECO:0007669"/>
    <property type="project" value="UniProtKB-SubCell"/>
</dbReference>
<feature type="domain" description="Helicase ATP-binding" evidence="11">
    <location>
        <begin position="886"/>
        <end position="1091"/>
    </location>
</feature>
<dbReference type="InterPro" id="IPR013761">
    <property type="entry name" value="SAM/pointed_sf"/>
</dbReference>
<feature type="compositionally biased region" description="Low complexity" evidence="9">
    <location>
        <begin position="584"/>
        <end position="597"/>
    </location>
</feature>
<evidence type="ECO:0000256" key="7">
    <source>
        <dbReference type="ARBA" id="ARBA00023125"/>
    </source>
</evidence>
<dbReference type="GO" id="GO:0016887">
    <property type="term" value="F:ATP hydrolysis activity"/>
    <property type="evidence" value="ECO:0007669"/>
    <property type="project" value="InterPro"/>
</dbReference>
<evidence type="ECO:0000256" key="9">
    <source>
        <dbReference type="SAM" id="MobiDB-lite"/>
    </source>
</evidence>
<sequence length="1780" mass="198410">MAVDSDPLDWRVDEVVDFLCNPNLAPWALSANSSRPDLVALAAALRANEIGGEALLYDVDSQAIKDDLGVKALGHRSSVNRAIEWLRARSRKYQISKPKAPLPEIHSTESPLIGPACPPHQPQTPLATFLETASTEPVTPFNPTAPPLPLQTVRGKRKVAPSIVPDFRKQNCPPNGARLPNQQTSSLSLSSEPSLKSQAGQSSEFIFSEQDQFQTDAKHQAFYDKLLQKYPPGGAVEENDKVLPRYGESGSEASFDSETWDEIVDDNPELKSGKPSADDAKLSQQNVDSIVSQYIAEQEEHWRTNRLPRKLSLARFFWLKAQRDGSVKSESSDRFHHLQSRLNSLRTAIHEVEYRSRAGIDKSCMAMELTIFDLCTERWKLSVMNSDICPPAVSPPPRAPRSQKQRLSSEDAQNDESDKSEDLGELSDSEDFYESDGLTDFIVSDSEEQNAQRLPTEHGASDHGESRSPVHKRPRITEDEGTETVDARAGFSLVSSQPEEGLEIVDLTETRSGSVVDMSPPATLLSTSPAHASATPHSQDVDDMEIETPPLNPNPSPAPQDADMELDLSLDSPLIDPVSETRISSPNPLSPLTNPDDPLQVKVGDQYSRSLPHTTASDKTLPVNRDDIDLIDTVSNLSYKKVVFSKNRIQLLAKTIMNLRPDELMSYPTLLDKMIEFAYTDLVQEALRAMILNQSQLQMGVTSSIENAFAMRMGAMFLSWHHCVLLDPAGLPRGLISEALEAIKDDNQMFENFLRRVKTLILATHAWNQENPSRKPSYGEKGGGMPSNTRPTSNSAGENANKRRPAGRPAGRGLSTQQKDAQKRLKRQETARAELERERERKGLSISDPAGQAVTFKEPIIYLHPELGKFVKPHQLMGIQFMWRELIEATNSQGCLLAHVMGLGKTFQVICLLVTIAAAAASDDPKIREQIPRKFHRSQTFVLCPSSLVENWIDEFAIWAPRDHKVGAIRGIYPRGKSDELFERFEQIKAWNAEGGVLIMSYEMFRNLIQNKSTKVGRVLNSEEHELLQECLLSGPNIIVADEAHKLKSDKSAISQIASRFKTTNRIAMTGSPLANHLSEYYQMVEWISPGYLENPQSFKTKFMDPIQAGSWMDSTKAEQRENTSAIASELPHKTEFIICVPLTGLQKSLYNTFVTCLKASQETDAATKLWTWLALLQLCCNHPYPFREKLADRSNQLTDDPSDSLEGDNTASVLPRSIRDAGLPSNLFPNIEALFKQIEKPLDPVFSHRSTLLNQILDESMKVEDKVLVFSQSIPTMDYLDDLLERSGRKYLRIDGKTLGADRQMLCKRFNATDSEQVLLISTRAGGLGLNIFGANRVVIFDFLFNPTWEEQAIGRAYRLGQKKPVFVYRFVAGGTFEDKIFNTAVFKSQLAVRVVDKKNVIREGAKKTEEYLKPVRDVDKENYDAIMGKDPQVLDKILVGHFGDIVLKVTLSHIQDNEHDRLTDEERERVADQLFMEQLKRSDRSAFEAETERRRMVLAEKQRIENEHRRQVLLLTAQQQEQALEQHRQRLQFQHWQNQQWQSDVRQHAQGLPYMMQRDHVSQVSLPSHHNGVTGPMQTIPYMPTAMSLLQRTQHAASMSPVRYLPSSVSMNQPHLTNNLAPAAVSISPVGYLPSMHQPRAALANGQSAGSLRAAIFHNGYGPPTAASAYTVTPPVPGASPVPGHNPSVATNQHPVPPACHINATSPGNDRPVHDVPTPSTPDVFTQFTPDAAGSGVFHPTSSSPGEPIEISDDDKYPLRMDTGENDAYSPPPNFPPL</sequence>
<feature type="region of interest" description="Disordered" evidence="9">
    <location>
        <begin position="137"/>
        <end position="195"/>
    </location>
</feature>
<reference evidence="13" key="2">
    <citation type="journal article" date="2023" name="IMA Fungus">
        <title>Comparative genomic study of the Penicillium genus elucidates a diverse pangenome and 15 lateral gene transfer events.</title>
        <authorList>
            <person name="Petersen C."/>
            <person name="Sorensen T."/>
            <person name="Nielsen M.R."/>
            <person name="Sondergaard T.E."/>
            <person name="Sorensen J.L."/>
            <person name="Fitzpatrick D.A."/>
            <person name="Frisvad J.C."/>
            <person name="Nielsen K.L."/>
        </authorList>
    </citation>
    <scope>NUCLEOTIDE SEQUENCE</scope>
    <source>
        <strain evidence="13">IBT 15544</strain>
    </source>
</reference>
<feature type="compositionally biased region" description="Polar residues" evidence="9">
    <location>
        <begin position="786"/>
        <end position="798"/>
    </location>
</feature>
<dbReference type="CDD" id="cd18007">
    <property type="entry name" value="DEXHc_ATRX-like"/>
    <property type="match status" value="1"/>
</dbReference>
<protein>
    <recommendedName>
        <fullName evidence="15">SNF2 family helicase/ATPase</fullName>
    </recommendedName>
</protein>
<reference evidence="13" key="1">
    <citation type="submission" date="2022-12" db="EMBL/GenBank/DDBJ databases">
        <authorList>
            <person name="Petersen C."/>
        </authorList>
    </citation>
    <scope>NUCLEOTIDE SEQUENCE</scope>
    <source>
        <strain evidence="13">IBT 15544</strain>
    </source>
</reference>
<feature type="region of interest" description="Disordered" evidence="9">
    <location>
        <begin position="448"/>
        <end position="489"/>
    </location>
</feature>
<evidence type="ECO:0000259" key="12">
    <source>
        <dbReference type="PROSITE" id="PS51194"/>
    </source>
</evidence>
<dbReference type="Pfam" id="PF00271">
    <property type="entry name" value="Helicase_C"/>
    <property type="match status" value="1"/>
</dbReference>
<feature type="region of interest" description="Disordered" evidence="9">
    <location>
        <begin position="768"/>
        <end position="846"/>
    </location>
</feature>
<evidence type="ECO:0000256" key="1">
    <source>
        <dbReference type="ARBA" id="ARBA00004123"/>
    </source>
</evidence>
<dbReference type="CDD" id="cd18793">
    <property type="entry name" value="SF2_C_SNF"/>
    <property type="match status" value="1"/>
</dbReference>
<evidence type="ECO:0000256" key="3">
    <source>
        <dbReference type="ARBA" id="ARBA00022741"/>
    </source>
</evidence>
<dbReference type="InterPro" id="IPR001650">
    <property type="entry name" value="Helicase_C-like"/>
</dbReference>
<keyword evidence="6" id="KW-0067">ATP-binding</keyword>
<feature type="compositionally biased region" description="Basic and acidic residues" evidence="9">
    <location>
        <begin position="820"/>
        <end position="843"/>
    </location>
</feature>
<dbReference type="GO" id="GO:0003677">
    <property type="term" value="F:DNA binding"/>
    <property type="evidence" value="ECO:0007669"/>
    <property type="project" value="UniProtKB-KW"/>
</dbReference>
<dbReference type="InterPro" id="IPR038718">
    <property type="entry name" value="SNF2-like_sf"/>
</dbReference>
<dbReference type="PROSITE" id="PS51194">
    <property type="entry name" value="HELICASE_CTER"/>
    <property type="match status" value="1"/>
</dbReference>
<evidence type="ECO:0000259" key="10">
    <source>
        <dbReference type="PROSITE" id="PS50105"/>
    </source>
</evidence>
<dbReference type="SMART" id="SM00490">
    <property type="entry name" value="HELICc"/>
    <property type="match status" value="1"/>
</dbReference>
<comment type="similarity">
    <text evidence="2">Belongs to the SNF2/RAD54 helicase family.</text>
</comment>
<feature type="domain" description="Helicase C-terminal" evidence="12">
    <location>
        <begin position="1256"/>
        <end position="1415"/>
    </location>
</feature>
<evidence type="ECO:0000256" key="8">
    <source>
        <dbReference type="ARBA" id="ARBA00023242"/>
    </source>
</evidence>
<feature type="region of interest" description="Disordered" evidence="9">
    <location>
        <begin position="1680"/>
        <end position="1780"/>
    </location>
</feature>
<dbReference type="PANTHER" id="PTHR45797:SF1">
    <property type="entry name" value="HELICASE ARIP4"/>
    <property type="match status" value="1"/>
</dbReference>
<evidence type="ECO:0000256" key="6">
    <source>
        <dbReference type="ARBA" id="ARBA00022840"/>
    </source>
</evidence>
<feature type="compositionally biased region" description="Polar residues" evidence="9">
    <location>
        <begin position="524"/>
        <end position="538"/>
    </location>
</feature>
<feature type="compositionally biased region" description="Basic and acidic residues" evidence="9">
    <location>
        <begin position="1756"/>
        <end position="1765"/>
    </location>
</feature>
<dbReference type="PROSITE" id="PS50105">
    <property type="entry name" value="SAM_DOMAIN"/>
    <property type="match status" value="1"/>
</dbReference>
<dbReference type="GO" id="GO:0004386">
    <property type="term" value="F:helicase activity"/>
    <property type="evidence" value="ECO:0007669"/>
    <property type="project" value="UniProtKB-KW"/>
</dbReference>
<dbReference type="Pfam" id="PF24580">
    <property type="entry name" value="DUF7607"/>
    <property type="match status" value="1"/>
</dbReference>
<feature type="compositionally biased region" description="Basic and acidic residues" evidence="9">
    <location>
        <begin position="268"/>
        <end position="281"/>
    </location>
</feature>
<comment type="subcellular location">
    <subcellularLocation>
        <location evidence="1">Nucleus</location>
    </subcellularLocation>
</comment>
<feature type="domain" description="SAM" evidence="10">
    <location>
        <begin position="10"/>
        <end position="89"/>
    </location>
</feature>
<dbReference type="SUPFAM" id="SSF47769">
    <property type="entry name" value="SAM/Pointed domain"/>
    <property type="match status" value="1"/>
</dbReference>
<evidence type="ECO:0000256" key="5">
    <source>
        <dbReference type="ARBA" id="ARBA00022806"/>
    </source>
</evidence>
<dbReference type="InterPro" id="IPR000330">
    <property type="entry name" value="SNF2_N"/>
</dbReference>
<name>A0A9W9J6W7_9EURO</name>
<keyword evidence="14" id="KW-1185">Reference proteome</keyword>
<accession>A0A9W9J6W7</accession>
<feature type="region of interest" description="Disordered" evidence="9">
    <location>
        <begin position="576"/>
        <end position="597"/>
    </location>
</feature>
<dbReference type="InterPro" id="IPR044574">
    <property type="entry name" value="ARIP4-like"/>
</dbReference>
<gene>
    <name evidence="13" type="ORF">N7498_010683</name>
</gene>
<keyword evidence="4" id="KW-0378">Hydrolase</keyword>
<evidence type="ECO:0000256" key="4">
    <source>
        <dbReference type="ARBA" id="ARBA00022801"/>
    </source>
</evidence>
<dbReference type="InterPro" id="IPR001660">
    <property type="entry name" value="SAM"/>
</dbReference>
<dbReference type="InterPro" id="IPR027417">
    <property type="entry name" value="P-loop_NTPase"/>
</dbReference>
<dbReference type="OrthoDB" id="2020972at2759"/>
<dbReference type="PANTHER" id="PTHR45797">
    <property type="entry name" value="RAD54-LIKE"/>
    <property type="match status" value="1"/>
</dbReference>